<dbReference type="CDD" id="cd02859">
    <property type="entry name" value="E_set_AMPKbeta_like_N"/>
    <property type="match status" value="1"/>
</dbReference>
<dbReference type="Gene3D" id="3.40.710.10">
    <property type="entry name" value="DD-peptidase/beta-lactamase superfamily"/>
    <property type="match status" value="1"/>
</dbReference>
<feature type="signal peptide" evidence="2">
    <location>
        <begin position="1"/>
        <end position="24"/>
    </location>
</feature>
<evidence type="ECO:0000259" key="3">
    <source>
        <dbReference type="Pfam" id="PF00144"/>
    </source>
</evidence>
<dbReference type="InterPro" id="IPR011990">
    <property type="entry name" value="TPR-like_helical_dom_sf"/>
</dbReference>
<proteinExistence type="predicted"/>
<sequence length="571" mass="63050">MTGKKYVKCLLLLLCTGIFLTSYSQPTSTSSINKAQVAAKLEKRIPQLLDSAVIPGIALAVISEGKVIYTGGYGVKSAETKERVTNTTVFDAASLSKPVFAYAVLKFVESGLLELDKPLYQYLPYEDIQQDNRYKQITARMVLSHSSGFPNWRGGDSLRIHFEPGKQFRYSGEGFVYLQKVIEKLTGKALNEVMAENVFTPLGMSRSSYVWKPLLNDDFALPHDGFLKVMDKNKPQQANAAYSLQTTAGDYAKFIVAILNETGLSRQTVQAMVSPQIQVPEKAFDASSPMSKSISWGLGFGLQQATDGSAFWHWGDNNTFKCYVVAYKQKKTGVLYFTNGSNGLSIIKEITGLTVGGEQPAVDFLAYDKYTDPGMLFIKNIPSKGVAKAIEPFLNAARKSIIAEEKMNEIGYSLLHAKKVQQAKEVFKLNVEAYPQSANAYDSYAEACLMNGDYKAAADNYLKSFELNPKNEGAKQLADQLLAPESQKGNTTLTLKGYPQAKLITLAGSFNKWNGLHTLFFRKGNEWLCKVDLPPGTYQYKLVVDGEWILDPANKATATENGYTNSVLVVK</sequence>
<dbReference type="Pfam" id="PF00144">
    <property type="entry name" value="Beta-lactamase"/>
    <property type="match status" value="1"/>
</dbReference>
<evidence type="ECO:0000256" key="2">
    <source>
        <dbReference type="SAM" id="SignalP"/>
    </source>
</evidence>
<evidence type="ECO:0000313" key="6">
    <source>
        <dbReference type="Proteomes" id="UP001168528"/>
    </source>
</evidence>
<dbReference type="InterPro" id="IPR012338">
    <property type="entry name" value="Beta-lactam/transpept-like"/>
</dbReference>
<feature type="domain" description="Beta-lactamase-related" evidence="3">
    <location>
        <begin position="42"/>
        <end position="342"/>
    </location>
</feature>
<dbReference type="SUPFAM" id="SSF81296">
    <property type="entry name" value="E set domains"/>
    <property type="match status" value="1"/>
</dbReference>
<feature type="repeat" description="TPR" evidence="1">
    <location>
        <begin position="438"/>
        <end position="471"/>
    </location>
</feature>
<keyword evidence="2" id="KW-0732">Signal</keyword>
<keyword evidence="1" id="KW-0802">TPR repeat</keyword>
<dbReference type="InterPro" id="IPR001466">
    <property type="entry name" value="Beta-lactam-related"/>
</dbReference>
<dbReference type="RefSeq" id="WP_302037999.1">
    <property type="nucleotide sequence ID" value="NZ_JAUKPO010000006.1"/>
</dbReference>
<dbReference type="Gene3D" id="1.25.40.10">
    <property type="entry name" value="Tetratricopeptide repeat domain"/>
    <property type="match status" value="1"/>
</dbReference>
<accession>A0ABT8R542</accession>
<dbReference type="Proteomes" id="UP001168528">
    <property type="component" value="Unassembled WGS sequence"/>
</dbReference>
<organism evidence="5 6">
    <name type="scientific">Rhodocytophaga aerolata</name>
    <dbReference type="NCBI Taxonomy" id="455078"/>
    <lineage>
        <taxon>Bacteria</taxon>
        <taxon>Pseudomonadati</taxon>
        <taxon>Bacteroidota</taxon>
        <taxon>Cytophagia</taxon>
        <taxon>Cytophagales</taxon>
        <taxon>Rhodocytophagaceae</taxon>
        <taxon>Rhodocytophaga</taxon>
    </lineage>
</organism>
<comment type="caution">
    <text evidence="5">The sequence shown here is derived from an EMBL/GenBank/DDBJ whole genome shotgun (WGS) entry which is preliminary data.</text>
</comment>
<dbReference type="SUPFAM" id="SSF48452">
    <property type="entry name" value="TPR-like"/>
    <property type="match status" value="1"/>
</dbReference>
<feature type="chain" id="PRO_5047453362" evidence="2">
    <location>
        <begin position="25"/>
        <end position="571"/>
    </location>
</feature>
<dbReference type="PROSITE" id="PS50005">
    <property type="entry name" value="TPR"/>
    <property type="match status" value="1"/>
</dbReference>
<dbReference type="InterPro" id="IPR019734">
    <property type="entry name" value="TPR_rpt"/>
</dbReference>
<dbReference type="PANTHER" id="PTHR43283">
    <property type="entry name" value="BETA-LACTAMASE-RELATED"/>
    <property type="match status" value="1"/>
</dbReference>
<keyword evidence="5" id="KW-0378">Hydrolase</keyword>
<protein>
    <submittedName>
        <fullName evidence="5">Serine hydrolase</fullName>
    </submittedName>
</protein>
<dbReference type="InterPro" id="IPR032640">
    <property type="entry name" value="AMPK1_CBM"/>
</dbReference>
<dbReference type="Pfam" id="PF16561">
    <property type="entry name" value="AMPK1_CBM"/>
    <property type="match status" value="1"/>
</dbReference>
<keyword evidence="6" id="KW-1185">Reference proteome</keyword>
<dbReference type="SUPFAM" id="SSF56601">
    <property type="entry name" value="beta-lactamase/transpeptidase-like"/>
    <property type="match status" value="1"/>
</dbReference>
<name>A0ABT8R542_9BACT</name>
<dbReference type="InterPro" id="IPR014756">
    <property type="entry name" value="Ig_E-set"/>
</dbReference>
<feature type="domain" description="AMP-activated protein kinase glycogen-binding" evidence="4">
    <location>
        <begin position="500"/>
        <end position="571"/>
    </location>
</feature>
<dbReference type="PANTHER" id="PTHR43283:SF18">
    <property type="match status" value="1"/>
</dbReference>
<gene>
    <name evidence="5" type="ORF">Q0590_13090</name>
</gene>
<reference evidence="5" key="1">
    <citation type="submission" date="2023-07" db="EMBL/GenBank/DDBJ databases">
        <title>The genome sequence of Rhodocytophaga aerolata KACC 12507.</title>
        <authorList>
            <person name="Zhang X."/>
        </authorList>
    </citation>
    <scope>NUCLEOTIDE SEQUENCE</scope>
    <source>
        <strain evidence="5">KACC 12507</strain>
    </source>
</reference>
<evidence type="ECO:0000313" key="5">
    <source>
        <dbReference type="EMBL" id="MDO1447198.1"/>
    </source>
</evidence>
<dbReference type="Gene3D" id="2.60.40.10">
    <property type="entry name" value="Immunoglobulins"/>
    <property type="match status" value="1"/>
</dbReference>
<evidence type="ECO:0000259" key="4">
    <source>
        <dbReference type="Pfam" id="PF16561"/>
    </source>
</evidence>
<dbReference type="GO" id="GO:0016787">
    <property type="term" value="F:hydrolase activity"/>
    <property type="evidence" value="ECO:0007669"/>
    <property type="project" value="UniProtKB-KW"/>
</dbReference>
<dbReference type="InterPro" id="IPR050789">
    <property type="entry name" value="Diverse_Enzym_Activities"/>
</dbReference>
<dbReference type="InterPro" id="IPR013783">
    <property type="entry name" value="Ig-like_fold"/>
</dbReference>
<dbReference type="EMBL" id="JAUKPO010000006">
    <property type="protein sequence ID" value="MDO1447198.1"/>
    <property type="molecule type" value="Genomic_DNA"/>
</dbReference>
<evidence type="ECO:0000256" key="1">
    <source>
        <dbReference type="PROSITE-ProRule" id="PRU00339"/>
    </source>
</evidence>